<feature type="domain" description="AMP-binding enzyme C-terminal" evidence="4">
    <location>
        <begin position="509"/>
        <end position="588"/>
    </location>
</feature>
<dbReference type="PANTHER" id="PTHR43347">
    <property type="entry name" value="ACYL-COA SYNTHETASE"/>
    <property type="match status" value="1"/>
</dbReference>
<dbReference type="Pfam" id="PF16177">
    <property type="entry name" value="ACAS_N"/>
    <property type="match status" value="1"/>
</dbReference>
<evidence type="ECO:0000259" key="5">
    <source>
        <dbReference type="Pfam" id="PF16177"/>
    </source>
</evidence>
<dbReference type="InterPro" id="IPR045851">
    <property type="entry name" value="AMP-bd_C_sf"/>
</dbReference>
<dbReference type="PANTHER" id="PTHR43347:SF3">
    <property type="entry name" value="ACYL-COA SYNTHETASE SHORT-CHAIN FAMILY MEMBER 3, MITOCHONDRIAL"/>
    <property type="match status" value="1"/>
</dbReference>
<feature type="domain" description="AMP-dependent synthetase/ligase" evidence="3">
    <location>
        <begin position="60"/>
        <end position="444"/>
    </location>
</feature>
<evidence type="ECO:0000259" key="4">
    <source>
        <dbReference type="Pfam" id="PF13193"/>
    </source>
</evidence>
<dbReference type="Gene3D" id="3.40.50.12780">
    <property type="entry name" value="N-terminal domain of ligase-like"/>
    <property type="match status" value="1"/>
</dbReference>
<dbReference type="FunFam" id="3.30.300.30:FF:000017">
    <property type="entry name" value="Acyl-CoA synthetase short-chain family member 3"/>
    <property type="match status" value="1"/>
</dbReference>
<dbReference type="CDD" id="cd05967">
    <property type="entry name" value="PrpE"/>
    <property type="match status" value="1"/>
</dbReference>
<dbReference type="SUPFAM" id="SSF56801">
    <property type="entry name" value="Acetyl-CoA synthetase-like"/>
    <property type="match status" value="1"/>
</dbReference>
<reference evidence="6 7" key="1">
    <citation type="submission" date="2014-07" db="EMBL/GenBank/DDBJ databases">
        <authorList>
            <person name="Lee K."/>
            <person name="Lim J.Y."/>
            <person name="Hwang I."/>
        </authorList>
    </citation>
    <scope>NUCLEOTIDE SEQUENCE [LARGE SCALE GENOMIC DNA]</scope>
    <source>
        <strain evidence="6 7">KL28</strain>
    </source>
</reference>
<dbReference type="InterPro" id="IPR032387">
    <property type="entry name" value="ACAS_N"/>
</dbReference>
<dbReference type="Pfam" id="PF00501">
    <property type="entry name" value="AMP-binding"/>
    <property type="match status" value="1"/>
</dbReference>
<accession>A0A077FCQ0</accession>
<evidence type="ECO:0000256" key="1">
    <source>
        <dbReference type="ARBA" id="ARBA00006432"/>
    </source>
</evidence>
<dbReference type="Pfam" id="PF13193">
    <property type="entry name" value="AMP-binding_C"/>
    <property type="match status" value="1"/>
</dbReference>
<feature type="region of interest" description="Disordered" evidence="2">
    <location>
        <begin position="630"/>
        <end position="656"/>
    </location>
</feature>
<dbReference type="InterPro" id="IPR000873">
    <property type="entry name" value="AMP-dep_synth/lig_dom"/>
</dbReference>
<dbReference type="PROSITE" id="PS00455">
    <property type="entry name" value="AMP_BINDING"/>
    <property type="match status" value="1"/>
</dbReference>
<protein>
    <submittedName>
        <fullName evidence="6">AMP-dependent synthetase and ligase</fullName>
    </submittedName>
</protein>
<sequence length="656" mass="71263">MTYQHSYAHSIADPAAFWADQADDLAWYRKPLQTLSENADGTHQWFADGRLNSCYLALDHQIEQGRGEQTALIYDSPVTGSQQQFTYVQLRDEVARLAGLLRELGVQKGDGVIIYMPMVPQAAMAMLACARIGAVHSVVFGGFAANELALRIDDARPKLLLTASCGLEFNRVIEYKPLVDRALTLAKHQPQRVLVLQRPQAQATLVEGRDLDWHSAVAIASPVPPVELAAADPLYIMYTSGTTGKPKGIVRENGGNAVALGFAMRHIYGMQAGDVWWGISDVGWVVGHSLIVYGPLMNGCTTVFYEGKPIRTPDAGAYWRVVEQYRVNGLFCAPTAMRAIRKEDPDGELLRRYDLSSLRQLFLAGEKLDSSTHQWLESTSGKTVHDHWWQTETGWPVTAPCVGLDGSAARPGSSNRAVPGYHVRVLDDDGQLLGAHQQGAIVIALPLPPGCSQTLWGDHQRYLDAYLSAYPGYYHTGDGGYLDDDGFVYIMGRTDDVINVSGHRLSTGEMEDLVARHPAVAECAVIGVHDEIKGQVPLALVVLKDGQGINEAALQSELVASVREQIGALACFNQVRVVKRLPKTRSGKILRAVLRKIADQQAYTPPSTLDDPAVLGEIEAVLASFACGSGLAPRGGGTDTDPSRGKPAPTRLRQGA</sequence>
<dbReference type="eggNOG" id="COG0365">
    <property type="taxonomic scope" value="Bacteria"/>
</dbReference>
<dbReference type="InterPro" id="IPR025110">
    <property type="entry name" value="AMP-bd_C"/>
</dbReference>
<evidence type="ECO:0000256" key="2">
    <source>
        <dbReference type="SAM" id="MobiDB-lite"/>
    </source>
</evidence>
<evidence type="ECO:0000313" key="6">
    <source>
        <dbReference type="EMBL" id="AIL62405.1"/>
    </source>
</evidence>
<dbReference type="InterPro" id="IPR020845">
    <property type="entry name" value="AMP-binding_CS"/>
</dbReference>
<gene>
    <name evidence="6" type="ORF">PSAKL28_32390</name>
</gene>
<dbReference type="GO" id="GO:0070013">
    <property type="term" value="C:intracellular organelle lumen"/>
    <property type="evidence" value="ECO:0007669"/>
    <property type="project" value="UniProtKB-ARBA"/>
</dbReference>
<proteinExistence type="inferred from homology"/>
<dbReference type="Gene3D" id="3.30.300.30">
    <property type="match status" value="1"/>
</dbReference>
<comment type="similarity">
    <text evidence="1">Belongs to the ATP-dependent AMP-binding enzyme family.</text>
</comment>
<dbReference type="AlphaFoldDB" id="A0A077FCQ0"/>
<dbReference type="GO" id="GO:0050218">
    <property type="term" value="F:propionate-CoA ligase activity"/>
    <property type="evidence" value="ECO:0007669"/>
    <property type="project" value="TreeGrafter"/>
</dbReference>
<dbReference type="InterPro" id="IPR042099">
    <property type="entry name" value="ANL_N_sf"/>
</dbReference>
<dbReference type="FunFam" id="3.40.50.12780:FF:000011">
    <property type="entry name" value="Acetyl-coenzyme A synthetase 2-like, mitochondrial"/>
    <property type="match status" value="1"/>
</dbReference>
<dbReference type="KEGG" id="palk:PSAKL28_32390"/>
<dbReference type="Proteomes" id="UP000028931">
    <property type="component" value="Chromosome"/>
</dbReference>
<feature type="domain" description="Acetyl-coenzyme A synthetase N-terminal" evidence="5">
    <location>
        <begin position="3"/>
        <end position="56"/>
    </location>
</feature>
<keyword evidence="6" id="KW-0436">Ligase</keyword>
<dbReference type="EMBL" id="CP009048">
    <property type="protein sequence ID" value="AIL62405.1"/>
    <property type="molecule type" value="Genomic_DNA"/>
</dbReference>
<organism evidence="6 7">
    <name type="scientific">Pseudomonas alkylphenolica</name>
    <dbReference type="NCBI Taxonomy" id="237609"/>
    <lineage>
        <taxon>Bacteria</taxon>
        <taxon>Pseudomonadati</taxon>
        <taxon>Pseudomonadota</taxon>
        <taxon>Gammaproteobacteria</taxon>
        <taxon>Pseudomonadales</taxon>
        <taxon>Pseudomonadaceae</taxon>
        <taxon>Pseudomonas</taxon>
    </lineage>
</organism>
<evidence type="ECO:0000259" key="3">
    <source>
        <dbReference type="Pfam" id="PF00501"/>
    </source>
</evidence>
<name>A0A077FCQ0_9PSED</name>
<evidence type="ECO:0000313" key="7">
    <source>
        <dbReference type="Proteomes" id="UP000028931"/>
    </source>
</evidence>
<dbReference type="HOGENOM" id="CLU_000022_3_5_6"/>